<comment type="caution">
    <text evidence="4">The sequence shown here is derived from an EMBL/GenBank/DDBJ whole genome shotgun (WGS) entry which is preliminary data.</text>
</comment>
<dbReference type="InterPro" id="IPR005135">
    <property type="entry name" value="Endo/exonuclease/phosphatase"/>
</dbReference>
<keyword evidence="2" id="KW-0378">Hydrolase</keyword>
<proteinExistence type="inferred from homology"/>
<feature type="domain" description="Endonuclease/exonuclease/phosphatase" evidence="3">
    <location>
        <begin position="38"/>
        <end position="398"/>
    </location>
</feature>
<sequence length="416" mass="47106">MQPSAAELNKLSDAEESNLLPVPSKHAKQQEHLRFKAMSWNILAQCLIKRKNFPYITGKGTDNPLAIKTRSILIAQCLRLHSPHIVSLQEVCVDHWTHHLHALFTEAGFDSVYVKKDKEKKAGHGLAILWRRDRFEMVSHTEVQFDNHPITHPTTITPVTGNIAVIAALKYIPQSNEEPDDFGVVVSNHHLFWWPKAKYEKLRQIHVLLEEVKIFREMVALQHGISWPYMMTGDFNTTPSDTLYHVMTSKSALSRDQLDSLAAVELTKPSKVPVSVEPVESHAEADTVGKNGETRIKEMPPKEVMVEAIRLHGHFVSAYSQYRTSDQGHPDMSTTSQQWAGEPSYTCFDTWRGTLDYIMVLEELRQAARKLVPVQVLQIPRPQWLEPGLPNLRFPSDHVPIMAEVAVISSDQGSGE</sequence>
<dbReference type="GO" id="GO:0000175">
    <property type="term" value="F:3'-5'-RNA exonuclease activity"/>
    <property type="evidence" value="ECO:0007669"/>
    <property type="project" value="TreeGrafter"/>
</dbReference>
<dbReference type="InterPro" id="IPR036691">
    <property type="entry name" value="Endo/exonu/phosph_ase_sf"/>
</dbReference>
<accession>A0A507FEW4</accession>
<keyword evidence="5" id="KW-1185">Reference proteome</keyword>
<organism evidence="4 5">
    <name type="scientific">Chytriomyces confervae</name>
    <dbReference type="NCBI Taxonomy" id="246404"/>
    <lineage>
        <taxon>Eukaryota</taxon>
        <taxon>Fungi</taxon>
        <taxon>Fungi incertae sedis</taxon>
        <taxon>Chytridiomycota</taxon>
        <taxon>Chytridiomycota incertae sedis</taxon>
        <taxon>Chytridiomycetes</taxon>
        <taxon>Chytridiales</taxon>
        <taxon>Chytriomycetaceae</taxon>
        <taxon>Chytriomyces</taxon>
    </lineage>
</organism>
<dbReference type="Pfam" id="PF03372">
    <property type="entry name" value="Exo_endo_phos"/>
    <property type="match status" value="1"/>
</dbReference>
<dbReference type="AlphaFoldDB" id="A0A507FEW4"/>
<protein>
    <recommendedName>
        <fullName evidence="3">Endonuclease/exonuclease/phosphatase domain-containing protein</fullName>
    </recommendedName>
</protein>
<dbReference type="Proteomes" id="UP000320333">
    <property type="component" value="Unassembled WGS sequence"/>
</dbReference>
<dbReference type="Gene3D" id="3.60.10.10">
    <property type="entry name" value="Endonuclease/exonuclease/phosphatase"/>
    <property type="match status" value="1"/>
</dbReference>
<evidence type="ECO:0000313" key="5">
    <source>
        <dbReference type="Proteomes" id="UP000320333"/>
    </source>
</evidence>
<evidence type="ECO:0000259" key="3">
    <source>
        <dbReference type="Pfam" id="PF03372"/>
    </source>
</evidence>
<dbReference type="SUPFAM" id="SSF56219">
    <property type="entry name" value="DNase I-like"/>
    <property type="match status" value="1"/>
</dbReference>
<dbReference type="PANTHER" id="PTHR12121">
    <property type="entry name" value="CARBON CATABOLITE REPRESSOR PROTEIN 4"/>
    <property type="match status" value="1"/>
</dbReference>
<evidence type="ECO:0000256" key="2">
    <source>
        <dbReference type="ARBA" id="ARBA00022801"/>
    </source>
</evidence>
<dbReference type="OrthoDB" id="428734at2759"/>
<dbReference type="InterPro" id="IPR050410">
    <property type="entry name" value="CCR4/nocturin_mRNA_transcr"/>
</dbReference>
<reference evidence="4 5" key="1">
    <citation type="journal article" date="2019" name="Sci. Rep.">
        <title>Comparative genomics of chytrid fungi reveal insights into the obligate biotrophic and pathogenic lifestyle of Synchytrium endobioticum.</title>
        <authorList>
            <person name="van de Vossenberg B.T.L.H."/>
            <person name="Warris S."/>
            <person name="Nguyen H.D.T."/>
            <person name="van Gent-Pelzer M.P.E."/>
            <person name="Joly D.L."/>
            <person name="van de Geest H.C."/>
            <person name="Bonants P.J.M."/>
            <person name="Smith D.S."/>
            <person name="Levesque C.A."/>
            <person name="van der Lee T.A.J."/>
        </authorList>
    </citation>
    <scope>NUCLEOTIDE SEQUENCE [LARGE SCALE GENOMIC DNA]</scope>
    <source>
        <strain evidence="4 5">CBS 675.73</strain>
    </source>
</reference>
<evidence type="ECO:0000313" key="4">
    <source>
        <dbReference type="EMBL" id="TPX74285.1"/>
    </source>
</evidence>
<comment type="similarity">
    <text evidence="1">Belongs to the CCR4/nocturin family.</text>
</comment>
<gene>
    <name evidence="4" type="ORF">CcCBS67573_g04439</name>
</gene>
<evidence type="ECO:0000256" key="1">
    <source>
        <dbReference type="ARBA" id="ARBA00010774"/>
    </source>
</evidence>
<name>A0A507FEW4_9FUNG</name>
<dbReference type="EMBL" id="QEAP01000133">
    <property type="protein sequence ID" value="TPX74285.1"/>
    <property type="molecule type" value="Genomic_DNA"/>
</dbReference>
<dbReference type="PANTHER" id="PTHR12121:SF45">
    <property type="entry name" value="NOCTURNIN"/>
    <property type="match status" value="1"/>
</dbReference>
<dbReference type="GO" id="GO:0006139">
    <property type="term" value="P:nucleobase-containing compound metabolic process"/>
    <property type="evidence" value="ECO:0007669"/>
    <property type="project" value="UniProtKB-ARBA"/>
</dbReference>